<organism evidence="2 3">
    <name type="scientific">Micavibrio aeruginosavorus EPB</name>
    <dbReference type="NCBI Taxonomy" id="349215"/>
    <lineage>
        <taxon>Bacteria</taxon>
        <taxon>Pseudomonadati</taxon>
        <taxon>Bdellovibrionota</taxon>
        <taxon>Bdellovibrionia</taxon>
        <taxon>Bdellovibrionales</taxon>
        <taxon>Pseudobdellovibrionaceae</taxon>
        <taxon>Micavibrio</taxon>
    </lineage>
</organism>
<keyword evidence="1" id="KW-1133">Transmembrane helix</keyword>
<evidence type="ECO:0000256" key="1">
    <source>
        <dbReference type="SAM" id="Phobius"/>
    </source>
</evidence>
<name>M4VWI7_9BACT</name>
<gene>
    <name evidence="2" type="ORF">A11S_730</name>
</gene>
<dbReference type="HOGENOM" id="CLU_3292377_0_0_5"/>
<protein>
    <submittedName>
        <fullName evidence="2">Uncharacterized protein</fullName>
    </submittedName>
</protein>
<evidence type="ECO:0000313" key="2">
    <source>
        <dbReference type="EMBL" id="AGH97554.1"/>
    </source>
</evidence>
<accession>M4VWI7</accession>
<dbReference type="KEGG" id="man:A11S_730"/>
<sequence length="40" mass="4430">MGKAIRSPAWAWFCMNGLGVFVVIILMSVVTVCVILRSFL</sequence>
<dbReference type="Proteomes" id="UP000011932">
    <property type="component" value="Chromosome"/>
</dbReference>
<feature type="transmembrane region" description="Helical" evidence="1">
    <location>
        <begin position="12"/>
        <end position="39"/>
    </location>
</feature>
<dbReference type="EMBL" id="CP003538">
    <property type="protein sequence ID" value="AGH97554.1"/>
    <property type="molecule type" value="Genomic_DNA"/>
</dbReference>
<reference evidence="2 3" key="1">
    <citation type="journal article" date="2013" name="ISME J.">
        <title>By their genes ye shall know them: genomic signatures of predatory bacteria.</title>
        <authorList>
            <person name="Pasternak Z."/>
            <person name="Pietrokovski S."/>
            <person name="Rotem O."/>
            <person name="Gophna U."/>
            <person name="Lurie-Weinberger M.N."/>
            <person name="Jurkevitch E."/>
        </authorList>
    </citation>
    <scope>NUCLEOTIDE SEQUENCE [LARGE SCALE GENOMIC DNA]</scope>
    <source>
        <strain evidence="2">EPB</strain>
    </source>
</reference>
<keyword evidence="1" id="KW-0472">Membrane</keyword>
<evidence type="ECO:0000313" key="3">
    <source>
        <dbReference type="Proteomes" id="UP000011932"/>
    </source>
</evidence>
<keyword evidence="1" id="KW-0812">Transmembrane</keyword>
<proteinExistence type="predicted"/>
<dbReference type="AlphaFoldDB" id="M4VWI7"/>